<comment type="caution">
    <text evidence="1">The sequence shown here is derived from an EMBL/GenBank/DDBJ whole genome shotgun (WGS) entry which is preliminary data.</text>
</comment>
<evidence type="ECO:0000313" key="1">
    <source>
        <dbReference type="EMBL" id="PKR79206.1"/>
    </source>
</evidence>
<dbReference type="OrthoDB" id="2455383at2"/>
<dbReference type="RefSeq" id="WP_101330950.1">
    <property type="nucleotide sequence ID" value="NZ_PJNH01000001.1"/>
</dbReference>
<name>A0A2I0QXY8_9BACI</name>
<keyword evidence="2" id="KW-1185">Reference proteome</keyword>
<sequence>MGLENPLVTNMDRVNMPNSEKECESCHETLYSGYEDVKLHEGEYFCDEECLKNHLLENATYEEVTL</sequence>
<dbReference type="EMBL" id="PJNH01000001">
    <property type="protein sequence ID" value="PKR79206.1"/>
    <property type="molecule type" value="Genomic_DNA"/>
</dbReference>
<reference evidence="1 2" key="1">
    <citation type="submission" date="2017-06" db="EMBL/GenBank/DDBJ databases">
        <title>the draft geome sequence of Illustriluteabacillus marina B3227.</title>
        <authorList>
            <person name="He R.-H."/>
            <person name="Du Z.-J."/>
        </authorList>
    </citation>
    <scope>NUCLEOTIDE SEQUENCE [LARGE SCALE GENOMIC DNA]</scope>
    <source>
        <strain evidence="1 2">B3227</strain>
    </source>
</reference>
<accession>A0A2I0QXY8</accession>
<organism evidence="1 2">
    <name type="scientific">Halalkalibacillus sediminis</name>
    <dbReference type="NCBI Taxonomy" id="2018042"/>
    <lineage>
        <taxon>Bacteria</taxon>
        <taxon>Bacillati</taxon>
        <taxon>Bacillota</taxon>
        <taxon>Bacilli</taxon>
        <taxon>Bacillales</taxon>
        <taxon>Bacillaceae</taxon>
        <taxon>Halalkalibacillus</taxon>
    </lineage>
</organism>
<gene>
    <name evidence="1" type="ORF">CEY16_05550</name>
</gene>
<dbReference type="AlphaFoldDB" id="A0A2I0QXY8"/>
<protein>
    <recommendedName>
        <fullName evidence="3">TRASH domain-containing protein</fullName>
    </recommendedName>
</protein>
<dbReference type="Proteomes" id="UP000243524">
    <property type="component" value="Unassembled WGS sequence"/>
</dbReference>
<evidence type="ECO:0008006" key="3">
    <source>
        <dbReference type="Google" id="ProtNLM"/>
    </source>
</evidence>
<proteinExistence type="predicted"/>
<evidence type="ECO:0000313" key="2">
    <source>
        <dbReference type="Proteomes" id="UP000243524"/>
    </source>
</evidence>